<dbReference type="KEGG" id="vg:80019850"/>
<evidence type="ECO:0000313" key="2">
    <source>
        <dbReference type="Proteomes" id="UP000827768"/>
    </source>
</evidence>
<protein>
    <submittedName>
        <fullName evidence="1">Uncharacterized protein</fullName>
    </submittedName>
</protein>
<organism evidence="1 2">
    <name type="scientific">Microbacterium phage Pumpernickel</name>
    <dbReference type="NCBI Taxonomy" id="2885983"/>
    <lineage>
        <taxon>Viruses</taxon>
        <taxon>Duplodnaviria</taxon>
        <taxon>Heunggongvirae</taxon>
        <taxon>Uroviricota</taxon>
        <taxon>Caudoviricetes</taxon>
        <taxon>Pumpernickelvirus</taxon>
        <taxon>Pumpernickelvirus pumpernickel</taxon>
    </lineage>
</organism>
<accession>A0AAE8YBL3</accession>
<dbReference type="EMBL" id="OK040790">
    <property type="protein sequence ID" value="UDL15959.1"/>
    <property type="molecule type" value="Genomic_DNA"/>
</dbReference>
<proteinExistence type="predicted"/>
<dbReference type="RefSeq" id="YP_010755199.1">
    <property type="nucleotide sequence ID" value="NC_073468.1"/>
</dbReference>
<dbReference type="Proteomes" id="UP000827768">
    <property type="component" value="Segment"/>
</dbReference>
<reference evidence="1" key="1">
    <citation type="submission" date="2021-09" db="EMBL/GenBank/DDBJ databases">
        <authorList>
            <person name="Andersen S.H."/>
            <person name="Beall E.A."/>
            <person name="Cappelle B."/>
            <person name="Falteisek K.J."/>
            <person name="Fenske B.A."/>
            <person name="Gansluckner N.W."/>
            <person name="Gilbertson S.M."/>
            <person name="Krings K.J."/>
            <person name="Mobeck M."/>
            <person name="Odeku J.O."/>
            <person name="Poncelet M.E."/>
            <person name="Rohr J.R."/>
            <person name="Rolands L."/>
            <person name="Whipple C.D."/>
            <person name="Whipple E.M."/>
            <person name="Spring A.M."/>
            <person name="Klyczek K."/>
            <person name="Garlena R.A."/>
            <person name="Russell D.A."/>
            <person name="Pope W.H."/>
            <person name="Jacobs-Sera D."/>
            <person name="Hatfull G.F."/>
        </authorList>
    </citation>
    <scope>NUCLEOTIDE SEQUENCE</scope>
</reference>
<name>A0AAE8YBL3_9CAUD</name>
<sequence>MASADHLTQAGYLKLRNAVSTMLNSNTSPTAESNFHAENLIKAGYIDVEAVFEHIIYKDSE</sequence>
<evidence type="ECO:0000313" key="1">
    <source>
        <dbReference type="EMBL" id="UDL15959.1"/>
    </source>
</evidence>
<keyword evidence="2" id="KW-1185">Reference proteome</keyword>
<dbReference type="GeneID" id="80019850"/>
<gene>
    <name evidence="1" type="primary">209</name>
    <name evidence="1" type="ORF">SEA_PUMPERNICKEL_209</name>
</gene>